<keyword evidence="2" id="KW-1185">Reference proteome</keyword>
<dbReference type="EMBL" id="LXQA010816084">
    <property type="protein sequence ID" value="MCI72353.1"/>
    <property type="molecule type" value="Genomic_DNA"/>
</dbReference>
<protein>
    <submittedName>
        <fullName evidence="1">Uncharacterized protein</fullName>
    </submittedName>
</protein>
<feature type="non-terminal residue" evidence="1">
    <location>
        <position position="29"/>
    </location>
</feature>
<evidence type="ECO:0000313" key="1">
    <source>
        <dbReference type="EMBL" id="MCI72353.1"/>
    </source>
</evidence>
<evidence type="ECO:0000313" key="2">
    <source>
        <dbReference type="Proteomes" id="UP000265520"/>
    </source>
</evidence>
<reference evidence="1 2" key="1">
    <citation type="journal article" date="2018" name="Front. Plant Sci.">
        <title>Red Clover (Trifolium pratense) and Zigzag Clover (T. medium) - A Picture of Genomic Similarities and Differences.</title>
        <authorList>
            <person name="Dluhosova J."/>
            <person name="Istvanek J."/>
            <person name="Nedelnik J."/>
            <person name="Repkova J."/>
        </authorList>
    </citation>
    <scope>NUCLEOTIDE SEQUENCE [LARGE SCALE GENOMIC DNA]</scope>
    <source>
        <strain evidence="2">cv. 10/8</strain>
        <tissue evidence="1">Leaf</tissue>
    </source>
</reference>
<organism evidence="1 2">
    <name type="scientific">Trifolium medium</name>
    <dbReference type="NCBI Taxonomy" id="97028"/>
    <lineage>
        <taxon>Eukaryota</taxon>
        <taxon>Viridiplantae</taxon>
        <taxon>Streptophyta</taxon>
        <taxon>Embryophyta</taxon>
        <taxon>Tracheophyta</taxon>
        <taxon>Spermatophyta</taxon>
        <taxon>Magnoliopsida</taxon>
        <taxon>eudicotyledons</taxon>
        <taxon>Gunneridae</taxon>
        <taxon>Pentapetalae</taxon>
        <taxon>rosids</taxon>
        <taxon>fabids</taxon>
        <taxon>Fabales</taxon>
        <taxon>Fabaceae</taxon>
        <taxon>Papilionoideae</taxon>
        <taxon>50 kb inversion clade</taxon>
        <taxon>NPAAA clade</taxon>
        <taxon>Hologalegina</taxon>
        <taxon>IRL clade</taxon>
        <taxon>Trifolieae</taxon>
        <taxon>Trifolium</taxon>
    </lineage>
</organism>
<comment type="caution">
    <text evidence="1">The sequence shown here is derived from an EMBL/GenBank/DDBJ whole genome shotgun (WGS) entry which is preliminary data.</text>
</comment>
<accession>A0A392UFN7</accession>
<sequence>MCIEGSHQANYLHHGKVGPSEEHYRTCRV</sequence>
<dbReference type="AlphaFoldDB" id="A0A392UFN7"/>
<proteinExistence type="predicted"/>
<name>A0A392UFN7_9FABA</name>
<dbReference type="Proteomes" id="UP000265520">
    <property type="component" value="Unassembled WGS sequence"/>
</dbReference>